<feature type="region of interest" description="Disordered" evidence="1">
    <location>
        <begin position="31"/>
        <end position="56"/>
    </location>
</feature>
<reference evidence="2 3" key="1">
    <citation type="submission" date="2020-08" db="EMBL/GenBank/DDBJ databases">
        <authorList>
            <person name="Mo P."/>
        </authorList>
    </citation>
    <scope>NUCLEOTIDE SEQUENCE [LARGE SCALE GENOMIC DNA]</scope>
    <source>
        <strain evidence="2 3">CGMCC 4.1532</strain>
    </source>
</reference>
<sequence>MTRRIGVVAVGILLAAAAVLGGVVIADASGADGPPRTSTPPAPQPTPAEVPAPLPADPDAFDAAPFDVTPEIKVTAVRFVQSVGTWSPSSPAAASERLAAAGYPADLVVVAGPLLDESASSATTQVVYPQYGGLTDATASVMVLARQELRDSTGAREREVLLDVRLARQADGAWEVTSRIEPARPAYAEARPGCPTERGGQVLEAPGIELPGPARDDIVERRAGDPILSVLATLAQTWDLDVQVLVSGHPGTVFPTTRISNHTVGRAVDVRAIDGRLVAAIPRDDPALTAFMAAAGAAGATEVGGPVLPAGTGFFTDAVHQDHIHVGITPTKPPASGS</sequence>
<feature type="compositionally biased region" description="Pro residues" evidence="1">
    <location>
        <begin position="37"/>
        <end position="56"/>
    </location>
</feature>
<evidence type="ECO:0000256" key="1">
    <source>
        <dbReference type="SAM" id="MobiDB-lite"/>
    </source>
</evidence>
<dbReference type="Proteomes" id="UP000515728">
    <property type="component" value="Chromosome"/>
</dbReference>
<evidence type="ECO:0000313" key="3">
    <source>
        <dbReference type="Proteomes" id="UP000515728"/>
    </source>
</evidence>
<dbReference type="KEGG" id="ppel:H6H00_28890"/>
<evidence type="ECO:0000313" key="2">
    <source>
        <dbReference type="EMBL" id="QNG52039.1"/>
    </source>
</evidence>
<dbReference type="AlphaFoldDB" id="A0A7G7MGX8"/>
<organism evidence="2 3">
    <name type="scientific">Pseudonocardia petroleophila</name>
    <dbReference type="NCBI Taxonomy" id="37331"/>
    <lineage>
        <taxon>Bacteria</taxon>
        <taxon>Bacillati</taxon>
        <taxon>Actinomycetota</taxon>
        <taxon>Actinomycetes</taxon>
        <taxon>Pseudonocardiales</taxon>
        <taxon>Pseudonocardiaceae</taxon>
        <taxon>Pseudonocardia</taxon>
    </lineage>
</organism>
<dbReference type="EMBL" id="CP060131">
    <property type="protein sequence ID" value="QNG52039.1"/>
    <property type="molecule type" value="Genomic_DNA"/>
</dbReference>
<name>A0A7G7MGX8_9PSEU</name>
<proteinExistence type="predicted"/>
<protein>
    <submittedName>
        <fullName evidence="2">Uncharacterized protein</fullName>
    </submittedName>
</protein>
<dbReference type="RefSeq" id="WP_185718790.1">
    <property type="nucleotide sequence ID" value="NZ_BAAAWI010000001.1"/>
</dbReference>
<keyword evidence="3" id="KW-1185">Reference proteome</keyword>
<gene>
    <name evidence="2" type="ORF">H6H00_28890</name>
</gene>
<accession>A0A7G7MGX8</accession>